<dbReference type="AlphaFoldDB" id="A0A2T0M0M1"/>
<dbReference type="Proteomes" id="UP000238362">
    <property type="component" value="Unassembled WGS sequence"/>
</dbReference>
<dbReference type="Pfam" id="PF09382">
    <property type="entry name" value="RQC"/>
    <property type="match status" value="1"/>
</dbReference>
<dbReference type="Gene3D" id="1.10.150.80">
    <property type="entry name" value="HRDC domain"/>
    <property type="match status" value="1"/>
</dbReference>
<feature type="domain" description="Helicase C-terminal" evidence="19">
    <location>
        <begin position="216"/>
        <end position="367"/>
    </location>
</feature>
<dbReference type="FunFam" id="3.40.50.300:FF:000156">
    <property type="entry name" value="ATP-dependent DNA helicase recQ"/>
    <property type="match status" value="1"/>
</dbReference>
<dbReference type="Gene3D" id="1.10.10.10">
    <property type="entry name" value="Winged helix-like DNA-binding domain superfamily/Winged helix DNA-binding domain"/>
    <property type="match status" value="1"/>
</dbReference>
<comment type="catalytic activity">
    <reaction evidence="15">
        <text>Couples ATP hydrolysis with the unwinding of duplex DNA by translocating in the 3'-5' direction.</text>
        <dbReference type="EC" id="5.6.2.4"/>
    </reaction>
</comment>
<dbReference type="NCBIfam" id="TIGR01389">
    <property type="entry name" value="recQ"/>
    <property type="match status" value="1"/>
</dbReference>
<dbReference type="SUPFAM" id="SSF52540">
    <property type="entry name" value="P-loop containing nucleoside triphosphate hydrolases"/>
    <property type="match status" value="2"/>
</dbReference>
<reference evidence="20 21" key="1">
    <citation type="submission" date="2018-03" db="EMBL/GenBank/DDBJ databases">
        <title>Genomic Encyclopedia of Type Strains, Phase III (KMG-III): the genomes of soil and plant-associated and newly described type strains.</title>
        <authorList>
            <person name="Whitman W."/>
        </authorList>
    </citation>
    <scope>NUCLEOTIDE SEQUENCE [LARGE SCALE GENOMIC DNA]</scope>
    <source>
        <strain evidence="20 21">CGMCC 4.7125</strain>
    </source>
</reference>
<evidence type="ECO:0000256" key="10">
    <source>
        <dbReference type="ARBA" id="ARBA00022840"/>
    </source>
</evidence>
<dbReference type="InterPro" id="IPR004589">
    <property type="entry name" value="DNA_helicase_ATP-dep_RecQ"/>
</dbReference>
<evidence type="ECO:0000313" key="21">
    <source>
        <dbReference type="Proteomes" id="UP000238362"/>
    </source>
</evidence>
<keyword evidence="12" id="KW-0233">DNA recombination</keyword>
<keyword evidence="8 20" id="KW-0347">Helicase</keyword>
<evidence type="ECO:0000259" key="19">
    <source>
        <dbReference type="PROSITE" id="PS51194"/>
    </source>
</evidence>
<dbReference type="CDD" id="cd17920">
    <property type="entry name" value="DEXHc_RecQ"/>
    <property type="match status" value="1"/>
</dbReference>
<evidence type="ECO:0000256" key="9">
    <source>
        <dbReference type="ARBA" id="ARBA00022833"/>
    </source>
</evidence>
<dbReference type="InterPro" id="IPR018982">
    <property type="entry name" value="RQC_domain"/>
</dbReference>
<gene>
    <name evidence="20" type="ORF">B0I33_102275</name>
</gene>
<evidence type="ECO:0000259" key="17">
    <source>
        <dbReference type="PROSITE" id="PS50967"/>
    </source>
</evidence>
<evidence type="ECO:0000256" key="11">
    <source>
        <dbReference type="ARBA" id="ARBA00023125"/>
    </source>
</evidence>
<keyword evidence="11" id="KW-0238">DNA-binding</keyword>
<dbReference type="EMBL" id="PVNH01000002">
    <property type="protein sequence ID" value="PRX50156.1"/>
    <property type="molecule type" value="Genomic_DNA"/>
</dbReference>
<keyword evidence="10" id="KW-0067">ATP-binding</keyword>
<name>A0A2T0M0M1_9PSEU</name>
<dbReference type="GO" id="GO:0005737">
    <property type="term" value="C:cytoplasm"/>
    <property type="evidence" value="ECO:0007669"/>
    <property type="project" value="TreeGrafter"/>
</dbReference>
<comment type="cofactor">
    <cofactor evidence="2">
        <name>Zn(2+)</name>
        <dbReference type="ChEBI" id="CHEBI:29105"/>
    </cofactor>
</comment>
<evidence type="ECO:0000256" key="2">
    <source>
        <dbReference type="ARBA" id="ARBA00001947"/>
    </source>
</evidence>
<evidence type="ECO:0000256" key="3">
    <source>
        <dbReference type="ARBA" id="ARBA00005446"/>
    </source>
</evidence>
<proteinExistence type="inferred from homology"/>
<protein>
    <recommendedName>
        <fullName evidence="16">DNA helicase RecQ</fullName>
        <ecNumber evidence="16">5.6.2.4</ecNumber>
    </recommendedName>
</protein>
<evidence type="ECO:0000256" key="5">
    <source>
        <dbReference type="ARBA" id="ARBA00022741"/>
    </source>
</evidence>
<dbReference type="InterPro" id="IPR002121">
    <property type="entry name" value="HRDC_dom"/>
</dbReference>
<dbReference type="GO" id="GO:0009378">
    <property type="term" value="F:four-way junction helicase activity"/>
    <property type="evidence" value="ECO:0007669"/>
    <property type="project" value="TreeGrafter"/>
</dbReference>
<dbReference type="SUPFAM" id="SSF47819">
    <property type="entry name" value="HRDC-like"/>
    <property type="match status" value="1"/>
</dbReference>
<comment type="cofactor">
    <cofactor evidence="1">
        <name>Mg(2+)</name>
        <dbReference type="ChEBI" id="CHEBI:18420"/>
    </cofactor>
</comment>
<evidence type="ECO:0000256" key="7">
    <source>
        <dbReference type="ARBA" id="ARBA00022801"/>
    </source>
</evidence>
<dbReference type="PROSITE" id="PS51194">
    <property type="entry name" value="HELICASE_CTER"/>
    <property type="match status" value="1"/>
</dbReference>
<keyword evidence="6" id="KW-0227">DNA damage</keyword>
<dbReference type="Pfam" id="PF00270">
    <property type="entry name" value="DEAD"/>
    <property type="match status" value="1"/>
</dbReference>
<dbReference type="GO" id="GO:0009432">
    <property type="term" value="P:SOS response"/>
    <property type="evidence" value="ECO:0007669"/>
    <property type="project" value="UniProtKB-UniRule"/>
</dbReference>
<dbReference type="Gene3D" id="3.40.50.300">
    <property type="entry name" value="P-loop containing nucleotide triphosphate hydrolases"/>
    <property type="match status" value="2"/>
</dbReference>
<dbReference type="GO" id="GO:0043590">
    <property type="term" value="C:bacterial nucleoid"/>
    <property type="evidence" value="ECO:0007669"/>
    <property type="project" value="TreeGrafter"/>
</dbReference>
<feature type="domain" description="HRDC" evidence="17">
    <location>
        <begin position="529"/>
        <end position="602"/>
    </location>
</feature>
<dbReference type="SMART" id="SM00487">
    <property type="entry name" value="DEXDc"/>
    <property type="match status" value="1"/>
</dbReference>
<dbReference type="GO" id="GO:0006310">
    <property type="term" value="P:DNA recombination"/>
    <property type="evidence" value="ECO:0007669"/>
    <property type="project" value="UniProtKB-UniRule"/>
</dbReference>
<dbReference type="RefSeq" id="WP_106177268.1">
    <property type="nucleotide sequence ID" value="NZ_PVNH01000002.1"/>
</dbReference>
<dbReference type="Pfam" id="PF16124">
    <property type="entry name" value="RecQ_Zn_bind"/>
    <property type="match status" value="1"/>
</dbReference>
<keyword evidence="7" id="KW-0378">Hydrolase</keyword>
<keyword evidence="14" id="KW-0413">Isomerase</keyword>
<dbReference type="EC" id="5.6.2.4" evidence="16"/>
<keyword evidence="21" id="KW-1185">Reference proteome</keyword>
<evidence type="ECO:0000259" key="18">
    <source>
        <dbReference type="PROSITE" id="PS51192"/>
    </source>
</evidence>
<evidence type="ECO:0000256" key="15">
    <source>
        <dbReference type="ARBA" id="ARBA00034617"/>
    </source>
</evidence>
<dbReference type="OrthoDB" id="9760034at2"/>
<accession>A0A2T0M0M1</accession>
<dbReference type="GO" id="GO:0005524">
    <property type="term" value="F:ATP binding"/>
    <property type="evidence" value="ECO:0007669"/>
    <property type="project" value="UniProtKB-KW"/>
</dbReference>
<dbReference type="CDD" id="cd18794">
    <property type="entry name" value="SF2_C_RecQ"/>
    <property type="match status" value="1"/>
</dbReference>
<dbReference type="InterPro" id="IPR006293">
    <property type="entry name" value="DNA_helicase_ATP-dep_RecQ_bac"/>
</dbReference>
<sequence length="602" mass="65982">MTSAETLGVLNRVFGYDSFREGQREIVDHVSAGGDALVLMPTGGGKSLCYQIPALVRDGVGVVISPLIALMQDQVDALRALGVRAGFLNSTQDPDERRLVEAEFLAGELDLLYLAPERLRSESALRLLDRGTVALFAIDEAHCVAQWGHDFRPDYLALSELHERWPDVPRIALTATATKATHAEIAARLGLEDARHFVASFDRPNIQYRIVPKNEPRKQLLELLRTEHSGDAGIVYCLSRKSVEETAEFLVRSGFDAVPYHAGLDAATRSAHQARFLREDGLIVVATIAFGMGIDKPDVRFVAHLDLPKSVEGYYQETGRAGRDGLPSTAWLAYGLQDVVQQRKLIDASEGDTAHRRKLGAHLDAMLALCETVECRRVQLLAYFGQSASPCGNCDTCLAPPESWDGTVAAQKLLSTVVRLRRERGQKFGTGQIVDILLGKRTTKVTQHRHDELSVFGVGADLRDGEWRGVVRQLLAQGLLAVEGDYGTLVTTEASDEVLYQGRKVMLRREPERTIRAAKPKRAAATELPEHAAPVFERLRAWRAATAKEQGVPAYVIFHDATLRQIAAESPTSLTQLGTVSGVGENKLAKYGRQVLDAVSGS</sequence>
<dbReference type="GO" id="GO:0006260">
    <property type="term" value="P:DNA replication"/>
    <property type="evidence" value="ECO:0007669"/>
    <property type="project" value="InterPro"/>
</dbReference>
<dbReference type="GO" id="GO:0030894">
    <property type="term" value="C:replisome"/>
    <property type="evidence" value="ECO:0007669"/>
    <property type="project" value="TreeGrafter"/>
</dbReference>
<dbReference type="GO" id="GO:0043138">
    <property type="term" value="F:3'-5' DNA helicase activity"/>
    <property type="evidence" value="ECO:0007669"/>
    <property type="project" value="UniProtKB-EC"/>
</dbReference>
<dbReference type="Pfam" id="PF00570">
    <property type="entry name" value="HRDC"/>
    <property type="match status" value="1"/>
</dbReference>
<dbReference type="SMART" id="SM00956">
    <property type="entry name" value="RQC"/>
    <property type="match status" value="1"/>
</dbReference>
<keyword evidence="9" id="KW-0862">Zinc</keyword>
<organism evidence="20 21">
    <name type="scientific">Prauserella shujinwangii</name>
    <dbReference type="NCBI Taxonomy" id="1453103"/>
    <lineage>
        <taxon>Bacteria</taxon>
        <taxon>Bacillati</taxon>
        <taxon>Actinomycetota</taxon>
        <taxon>Actinomycetes</taxon>
        <taxon>Pseudonocardiales</taxon>
        <taxon>Pseudonocardiaceae</taxon>
        <taxon>Prauserella</taxon>
    </lineage>
</organism>
<dbReference type="NCBIfam" id="TIGR00614">
    <property type="entry name" value="recQ_fam"/>
    <property type="match status" value="1"/>
</dbReference>
<evidence type="ECO:0000256" key="6">
    <source>
        <dbReference type="ARBA" id="ARBA00022763"/>
    </source>
</evidence>
<evidence type="ECO:0000256" key="14">
    <source>
        <dbReference type="ARBA" id="ARBA00023235"/>
    </source>
</evidence>
<dbReference type="GO" id="GO:0003677">
    <property type="term" value="F:DNA binding"/>
    <property type="evidence" value="ECO:0007669"/>
    <property type="project" value="UniProtKB-KW"/>
</dbReference>
<dbReference type="GO" id="GO:0016787">
    <property type="term" value="F:hydrolase activity"/>
    <property type="evidence" value="ECO:0007669"/>
    <property type="project" value="UniProtKB-KW"/>
</dbReference>
<dbReference type="InterPro" id="IPR001650">
    <property type="entry name" value="Helicase_C-like"/>
</dbReference>
<evidence type="ECO:0000256" key="1">
    <source>
        <dbReference type="ARBA" id="ARBA00001946"/>
    </source>
</evidence>
<dbReference type="InterPro" id="IPR032284">
    <property type="entry name" value="RecQ_Zn-bd"/>
</dbReference>
<dbReference type="InterPro" id="IPR010997">
    <property type="entry name" value="HRDC-like_sf"/>
</dbReference>
<dbReference type="Pfam" id="PF00271">
    <property type="entry name" value="Helicase_C"/>
    <property type="match status" value="1"/>
</dbReference>
<dbReference type="SMART" id="SM00490">
    <property type="entry name" value="HELICc"/>
    <property type="match status" value="1"/>
</dbReference>
<evidence type="ECO:0000256" key="4">
    <source>
        <dbReference type="ARBA" id="ARBA00022723"/>
    </source>
</evidence>
<keyword evidence="4" id="KW-0479">Metal-binding</keyword>
<keyword evidence="5" id="KW-0547">Nucleotide-binding</keyword>
<dbReference type="InterPro" id="IPR036388">
    <property type="entry name" value="WH-like_DNA-bd_sf"/>
</dbReference>
<evidence type="ECO:0000256" key="13">
    <source>
        <dbReference type="ARBA" id="ARBA00023204"/>
    </source>
</evidence>
<dbReference type="InterPro" id="IPR027417">
    <property type="entry name" value="P-loop_NTPase"/>
</dbReference>
<evidence type="ECO:0000256" key="12">
    <source>
        <dbReference type="ARBA" id="ARBA00023172"/>
    </source>
</evidence>
<dbReference type="InterPro" id="IPR044876">
    <property type="entry name" value="HRDC_dom_sf"/>
</dbReference>
<dbReference type="GO" id="GO:0006281">
    <property type="term" value="P:DNA repair"/>
    <property type="evidence" value="ECO:0007669"/>
    <property type="project" value="UniProtKB-KW"/>
</dbReference>
<dbReference type="InterPro" id="IPR014001">
    <property type="entry name" value="Helicase_ATP-bd"/>
</dbReference>
<evidence type="ECO:0000256" key="8">
    <source>
        <dbReference type="ARBA" id="ARBA00022806"/>
    </source>
</evidence>
<dbReference type="PROSITE" id="PS51192">
    <property type="entry name" value="HELICASE_ATP_BIND_1"/>
    <property type="match status" value="1"/>
</dbReference>
<dbReference type="SMART" id="SM00341">
    <property type="entry name" value="HRDC"/>
    <property type="match status" value="1"/>
</dbReference>
<dbReference type="InterPro" id="IPR011545">
    <property type="entry name" value="DEAD/DEAH_box_helicase_dom"/>
</dbReference>
<dbReference type="GO" id="GO:0046872">
    <property type="term" value="F:metal ion binding"/>
    <property type="evidence" value="ECO:0007669"/>
    <property type="project" value="UniProtKB-KW"/>
</dbReference>
<dbReference type="PANTHER" id="PTHR13710">
    <property type="entry name" value="DNA HELICASE RECQ FAMILY MEMBER"/>
    <property type="match status" value="1"/>
</dbReference>
<comment type="caution">
    <text evidence="20">The sequence shown here is derived from an EMBL/GenBank/DDBJ whole genome shotgun (WGS) entry which is preliminary data.</text>
</comment>
<evidence type="ECO:0000256" key="16">
    <source>
        <dbReference type="NCBIfam" id="TIGR01389"/>
    </source>
</evidence>
<keyword evidence="13" id="KW-0234">DNA repair</keyword>
<dbReference type="FunFam" id="3.40.50.300:FF:000296">
    <property type="entry name" value="ATP-dependent DNA helicase RecQ"/>
    <property type="match status" value="1"/>
</dbReference>
<dbReference type="PANTHER" id="PTHR13710:SF105">
    <property type="entry name" value="ATP-DEPENDENT DNA HELICASE Q1"/>
    <property type="match status" value="1"/>
</dbReference>
<comment type="similarity">
    <text evidence="3">Belongs to the helicase family. RecQ subfamily.</text>
</comment>
<feature type="domain" description="Helicase ATP-binding" evidence="18">
    <location>
        <begin position="27"/>
        <end position="195"/>
    </location>
</feature>
<dbReference type="PROSITE" id="PS50967">
    <property type="entry name" value="HRDC"/>
    <property type="match status" value="1"/>
</dbReference>
<evidence type="ECO:0000313" key="20">
    <source>
        <dbReference type="EMBL" id="PRX50156.1"/>
    </source>
</evidence>